<dbReference type="PANTHER" id="PTHR33096:SF1">
    <property type="entry name" value="CXC1-LIKE CYSTEINE CLUSTER ASSOCIATED WITH KDZ TRANSPOSASES DOMAIN-CONTAINING PROTEIN"/>
    <property type="match status" value="1"/>
</dbReference>
<dbReference type="AlphaFoldDB" id="A0A9P7DM99"/>
<dbReference type="Pfam" id="PF18758">
    <property type="entry name" value="KDZ"/>
    <property type="match status" value="1"/>
</dbReference>
<gene>
    <name evidence="2" type="ORF">HD556DRAFT_1232640</name>
</gene>
<keyword evidence="3" id="KW-1185">Reference proteome</keyword>
<dbReference type="GeneID" id="64591293"/>
<sequence>MPNSEQVAETGDVWVDEPDSQDSSSSEPVCVCVDRWRNAAPEVRKRMFAVFQKSGIFVSVCRHGILLMICDMVRSGELMKYPLATIHRLMEVYQRPFIYGYDIKCLFEKIVSRSSLSSTVHQLGIDGVVNGFHVHAHNRSIVVSLHHLCQVQHHCKYKVGAGKEDFETCERMFSESNVVAPEICNASEFHRHQVLDEHFRFSNLDKYASLSTLFYID</sequence>
<evidence type="ECO:0000256" key="1">
    <source>
        <dbReference type="SAM" id="MobiDB-lite"/>
    </source>
</evidence>
<feature type="region of interest" description="Disordered" evidence="1">
    <location>
        <begin position="1"/>
        <end position="27"/>
    </location>
</feature>
<dbReference type="OrthoDB" id="3251205at2759"/>
<accession>A0A9P7DM99</accession>
<evidence type="ECO:0000313" key="2">
    <source>
        <dbReference type="EMBL" id="KAG1798276.1"/>
    </source>
</evidence>
<organism evidence="2 3">
    <name type="scientific">Suillus plorans</name>
    <dbReference type="NCBI Taxonomy" id="116603"/>
    <lineage>
        <taxon>Eukaryota</taxon>
        <taxon>Fungi</taxon>
        <taxon>Dikarya</taxon>
        <taxon>Basidiomycota</taxon>
        <taxon>Agaricomycotina</taxon>
        <taxon>Agaricomycetes</taxon>
        <taxon>Agaricomycetidae</taxon>
        <taxon>Boletales</taxon>
        <taxon>Suillineae</taxon>
        <taxon>Suillaceae</taxon>
        <taxon>Suillus</taxon>
    </lineage>
</organism>
<dbReference type="PANTHER" id="PTHR33096">
    <property type="entry name" value="CXC2 DOMAIN-CONTAINING PROTEIN"/>
    <property type="match status" value="1"/>
</dbReference>
<dbReference type="RefSeq" id="XP_041163087.1">
    <property type="nucleotide sequence ID" value="XM_041297529.1"/>
</dbReference>
<dbReference type="InterPro" id="IPR040521">
    <property type="entry name" value="KDZ"/>
</dbReference>
<evidence type="ECO:0000313" key="3">
    <source>
        <dbReference type="Proteomes" id="UP000719766"/>
    </source>
</evidence>
<comment type="caution">
    <text evidence="2">The sequence shown here is derived from an EMBL/GenBank/DDBJ whole genome shotgun (WGS) entry which is preliminary data.</text>
</comment>
<protein>
    <submittedName>
        <fullName evidence="2">Uncharacterized protein</fullName>
    </submittedName>
</protein>
<name>A0A9P7DM99_9AGAM</name>
<dbReference type="EMBL" id="JABBWE010000014">
    <property type="protein sequence ID" value="KAG1798276.1"/>
    <property type="molecule type" value="Genomic_DNA"/>
</dbReference>
<reference evidence="2" key="1">
    <citation type="journal article" date="2020" name="New Phytol.">
        <title>Comparative genomics reveals dynamic genome evolution in host specialist ectomycorrhizal fungi.</title>
        <authorList>
            <person name="Lofgren L.A."/>
            <person name="Nguyen N.H."/>
            <person name="Vilgalys R."/>
            <person name="Ruytinx J."/>
            <person name="Liao H.L."/>
            <person name="Branco S."/>
            <person name="Kuo A."/>
            <person name="LaButti K."/>
            <person name="Lipzen A."/>
            <person name="Andreopoulos W."/>
            <person name="Pangilinan J."/>
            <person name="Riley R."/>
            <person name="Hundley H."/>
            <person name="Na H."/>
            <person name="Barry K."/>
            <person name="Grigoriev I.V."/>
            <person name="Stajich J.E."/>
            <person name="Kennedy P.G."/>
        </authorList>
    </citation>
    <scope>NUCLEOTIDE SEQUENCE</scope>
    <source>
        <strain evidence="2">S12</strain>
    </source>
</reference>
<proteinExistence type="predicted"/>
<dbReference type="Proteomes" id="UP000719766">
    <property type="component" value="Unassembled WGS sequence"/>
</dbReference>